<protein>
    <submittedName>
        <fullName evidence="2">Uncharacterized protein</fullName>
    </submittedName>
</protein>
<dbReference type="GO" id="GO:0036064">
    <property type="term" value="C:ciliary basal body"/>
    <property type="evidence" value="ECO:0007669"/>
    <property type="project" value="TreeGrafter"/>
</dbReference>
<comment type="caution">
    <text evidence="2">The sequence shown here is derived from an EMBL/GenBank/DDBJ whole genome shotgun (WGS) entry which is preliminary data.</text>
</comment>
<dbReference type="EMBL" id="JADYXP020000009">
    <property type="protein sequence ID" value="KAL0116500.1"/>
    <property type="molecule type" value="Genomic_DNA"/>
</dbReference>
<dbReference type="PANTHER" id="PTHR31516">
    <property type="entry name" value="STABILIZER OF AXONEMAL MICROTUBULES 2"/>
    <property type="match status" value="1"/>
</dbReference>
<gene>
    <name evidence="2" type="ORF">PUN28_009872</name>
</gene>
<organism evidence="2 3">
    <name type="scientific">Cardiocondyla obscurior</name>
    <dbReference type="NCBI Taxonomy" id="286306"/>
    <lineage>
        <taxon>Eukaryota</taxon>
        <taxon>Metazoa</taxon>
        <taxon>Ecdysozoa</taxon>
        <taxon>Arthropoda</taxon>
        <taxon>Hexapoda</taxon>
        <taxon>Insecta</taxon>
        <taxon>Pterygota</taxon>
        <taxon>Neoptera</taxon>
        <taxon>Endopterygota</taxon>
        <taxon>Hymenoptera</taxon>
        <taxon>Apocrita</taxon>
        <taxon>Aculeata</taxon>
        <taxon>Formicoidea</taxon>
        <taxon>Formicidae</taxon>
        <taxon>Myrmicinae</taxon>
        <taxon>Cardiocondyla</taxon>
    </lineage>
</organism>
<name>A0AAW2FN25_9HYME</name>
<dbReference type="GO" id="GO:0005814">
    <property type="term" value="C:centriole"/>
    <property type="evidence" value="ECO:0007669"/>
    <property type="project" value="TreeGrafter"/>
</dbReference>
<reference evidence="2 3" key="1">
    <citation type="submission" date="2023-03" db="EMBL/GenBank/DDBJ databases">
        <title>High recombination rates correlate with genetic variation in Cardiocondyla obscurior ants.</title>
        <authorList>
            <person name="Errbii M."/>
        </authorList>
    </citation>
    <scope>NUCLEOTIDE SEQUENCE [LARGE SCALE GENOMIC DNA]</scope>
    <source>
        <strain evidence="2">Alpha-2009</strain>
        <tissue evidence="2">Whole body</tissue>
    </source>
</reference>
<keyword evidence="3" id="KW-1185">Reference proteome</keyword>
<dbReference type="Pfam" id="PF05217">
    <property type="entry name" value="SAXO1-2"/>
    <property type="match status" value="1"/>
</dbReference>
<evidence type="ECO:0000313" key="2">
    <source>
        <dbReference type="EMBL" id="KAL0116500.1"/>
    </source>
</evidence>
<dbReference type="InterPro" id="IPR033336">
    <property type="entry name" value="SAXO1/2"/>
</dbReference>
<accession>A0AAW2FN25</accession>
<dbReference type="GO" id="GO:0005879">
    <property type="term" value="C:axonemal microtubule"/>
    <property type="evidence" value="ECO:0007669"/>
    <property type="project" value="TreeGrafter"/>
</dbReference>
<dbReference type="PANTHER" id="PTHR31516:SF17">
    <property type="entry name" value="STABILIZER OF AXONEMAL MICROTUBULES 2"/>
    <property type="match status" value="1"/>
</dbReference>
<dbReference type="AlphaFoldDB" id="A0AAW2FN25"/>
<dbReference type="Proteomes" id="UP001430953">
    <property type="component" value="Unassembled WGS sequence"/>
</dbReference>
<evidence type="ECO:0000313" key="3">
    <source>
        <dbReference type="Proteomes" id="UP001430953"/>
    </source>
</evidence>
<proteinExistence type="inferred from homology"/>
<evidence type="ECO:0000256" key="1">
    <source>
        <dbReference type="ARBA" id="ARBA00008738"/>
    </source>
</evidence>
<comment type="similarity">
    <text evidence="1">Belongs to the FAM154 family.</text>
</comment>
<dbReference type="GO" id="GO:0036126">
    <property type="term" value="C:sperm flagellum"/>
    <property type="evidence" value="ECO:0007669"/>
    <property type="project" value="TreeGrafter"/>
</dbReference>
<sequence>MEVVEACSKRKTSSSTKTVACPCKTKYKRYVQPPRVKSFAPERLYKAPSKQFEDRTTYHLSYLNVDRGAARCARLQPIRPAHSLEKNTGKFFDETTNKLSYRPVWQIVKSEPIVPKRRFLERTGAMETVTTVRHDYVAKHIKRPEMIIPCGNIRTSSAPFDDKTMAKLSYLSPGPIEPVISCKPILKYRPSSQAFPKETTQRLSYQPFVVVEKEFYPWMQKSTYKPTDIAMCGKTTYSESYMKNDVISVEKPFLPVATYVHPYDAKFVDKTVYKESYLPSGTERMIPIVPCGNISIPDARMSTDTTNKLSYQRVWTERRKSFVPQTAIRLATAKMQSETTTRSEYVAKTILRPKLVVHSDNIHIVDVPLKGDTTTGLSYVKPDVIKPVCSYKPVVQYYRPEVKIDYETINKLSYQTWTPGPKEKLSWAQKSKYRAPENPMTSDTVYRKSYPVPGYYVEDNSCVECPCPADKQNLSVLTATS</sequence>
<dbReference type="GO" id="GO:0008017">
    <property type="term" value="F:microtubule binding"/>
    <property type="evidence" value="ECO:0007669"/>
    <property type="project" value="InterPro"/>
</dbReference>